<proteinExistence type="predicted"/>
<dbReference type="EMBL" id="UFYW01000001">
    <property type="protein sequence ID" value="STD81602.1"/>
    <property type="molecule type" value="Genomic_DNA"/>
</dbReference>
<evidence type="ECO:0000313" key="2">
    <source>
        <dbReference type="Proteomes" id="UP000254807"/>
    </source>
</evidence>
<dbReference type="AlphaFoldDB" id="A0A376GVA6"/>
<dbReference type="RefSeq" id="WP_147283390.1">
    <property type="nucleotide sequence ID" value="NZ_UFYU01000005.1"/>
</dbReference>
<evidence type="ECO:0000313" key="1">
    <source>
        <dbReference type="EMBL" id="STD81602.1"/>
    </source>
</evidence>
<reference evidence="1 2" key="1">
    <citation type="submission" date="2018-06" db="EMBL/GenBank/DDBJ databases">
        <authorList>
            <consortium name="Pathogen Informatics"/>
            <person name="Doyle S."/>
        </authorList>
    </citation>
    <scope>NUCLEOTIDE SEQUENCE [LARGE SCALE GENOMIC DNA]</scope>
    <source>
        <strain evidence="1 2">NCTC12360</strain>
    </source>
</reference>
<dbReference type="Proteomes" id="UP000254807">
    <property type="component" value="Unassembled WGS sequence"/>
</dbReference>
<organism evidence="1 2">
    <name type="scientific">Enterococcus gallinarum</name>
    <dbReference type="NCBI Taxonomy" id="1353"/>
    <lineage>
        <taxon>Bacteria</taxon>
        <taxon>Bacillati</taxon>
        <taxon>Bacillota</taxon>
        <taxon>Bacilli</taxon>
        <taxon>Lactobacillales</taxon>
        <taxon>Enterococcaceae</taxon>
        <taxon>Enterococcus</taxon>
    </lineage>
</organism>
<gene>
    <name evidence="1" type="ORF">NCTC12360_00015</name>
</gene>
<sequence>MIVRLAIWGFIFVVIPFSGLVLESFGIKLVSFNFLFFLYVLAELCFLLSKKWKYAVIFTFGCIVLFAITLGLSEALWYYLDKYFNIDISNR</sequence>
<protein>
    <submittedName>
        <fullName evidence="1">Uncharacterized protein</fullName>
    </submittedName>
</protein>
<dbReference type="OrthoDB" id="2346222at2"/>
<keyword evidence="2" id="KW-1185">Reference proteome</keyword>
<accession>A0A376GVA6</accession>
<name>A0A376GVA6_ENTGA</name>